<evidence type="ECO:0000256" key="5">
    <source>
        <dbReference type="ARBA" id="ARBA00022670"/>
    </source>
</evidence>
<name>A0ABT5EK34_9BACT</name>
<evidence type="ECO:0000313" key="15">
    <source>
        <dbReference type="Proteomes" id="UP001221411"/>
    </source>
</evidence>
<dbReference type="PANTHER" id="PTHR33478">
    <property type="entry name" value="EXTRACELLULAR METALLOPROTEINASE MEP"/>
    <property type="match status" value="1"/>
</dbReference>
<comment type="cofactor">
    <cofactor evidence="1">
        <name>Zn(2+)</name>
        <dbReference type="ChEBI" id="CHEBI:29105"/>
    </cofactor>
</comment>
<evidence type="ECO:0000256" key="12">
    <source>
        <dbReference type="SAM" id="SignalP"/>
    </source>
</evidence>
<evidence type="ECO:0000256" key="1">
    <source>
        <dbReference type="ARBA" id="ARBA00001947"/>
    </source>
</evidence>
<dbReference type="InterPro" id="IPR027268">
    <property type="entry name" value="Peptidase_M4/M1_CTD_sf"/>
</dbReference>
<comment type="caution">
    <text evidence="14">The sequence shown here is derived from an EMBL/GenBank/DDBJ whole genome shotgun (WGS) entry which is preliminary data.</text>
</comment>
<evidence type="ECO:0000256" key="10">
    <source>
        <dbReference type="ARBA" id="ARBA00023145"/>
    </source>
</evidence>
<evidence type="ECO:0000256" key="6">
    <source>
        <dbReference type="ARBA" id="ARBA00022723"/>
    </source>
</evidence>
<protein>
    <submittedName>
        <fullName evidence="14">M36 family metallopeptidase</fullName>
    </submittedName>
</protein>
<evidence type="ECO:0000256" key="7">
    <source>
        <dbReference type="ARBA" id="ARBA00022801"/>
    </source>
</evidence>
<evidence type="ECO:0000256" key="2">
    <source>
        <dbReference type="ARBA" id="ARBA00004613"/>
    </source>
</evidence>
<dbReference type="InterPro" id="IPR001842">
    <property type="entry name" value="Peptidase_M36"/>
</dbReference>
<sequence length="1495" mass="151716">MKRSARYATALITLLAGSTARAGDMDLPNYHAYDDAPSVAVSPLQSLHGAAVGGVTGVDEKRGVPTFFWAPKGGWMAPGAKTASPASSARLYLEHYAYLYGASKKALDAAVPVVVNDMTGGGIIVVFRQNVDGIEVFQNDVKVLMTQSRELVAIAGNPHPSAVAGMKRGKNFKLDAPTAVSRAFNDFFATKVPATAFKNAKKPAYGYDFYNLAPTAETKAARIALTEPARIKKVYFPMPDRLVSAYYVEIWGEEKGMRSSELYAYVIAADDGRLLMRVSRTQDAAHTYRVWSDGAPKFTPMEGPMLDYAPHPTGIPDGSYPAFTAPSLVTIDGFNTNPQGTFDPWLPAGATETVGNNVDAYADHTNPDGLSAGDYRADVTAPGVFDRTFDTSQDPLVSQDQVKAAITQLFFVNNYLHDYWYDSGFNEAAGNAQTNNYGRGGAGSDPIRAEAQDAFLNDFPALNNANMNTPADGVSPRMQMYMWSQTLGSGLTVNPGNTEYPIGDASFGELNFNVTAEVAYALDASTADSSNGNTGTFTDACQALTGNFAGKIVLADRGACSFQLKALNAEAAGAVGVLVANNVVAANPPGLGADTTLSNPNIGALGITQDAGNTLKQQISTGTITATMHRATSFRDGTIDNGIVAHEWGHYIHNRLVTFSSLQTRGQGEGWGDIVALHMLIREGDNPNGVYASAVYAGGTFGDSAYFGIRRYPYTTDFTKNALTFKHIQNGVSLPVGIPMQPAGVDNSEVHNTGEIWATMVLEGYANILEDAYGATPRHTFDEAKRKLANYLTGGMQLAPLNPTFTEQRDAILATAIASNVEDFQDLATGFAVRGAGSCAISPPRTSTDNVGVVESYEMLPAPAILSVEIDDSVVSCDNDGILDNGETGHVVVVVRNQGWEPLVGSTLTVSSTSPDVSFPNGTTVALPTVSALASTTLTIPIILADSVAAITDLQLKVDLSSPGSCSPALSNSSVRKGHFDNVPNAATQEQWEATIETWTAKNASGPSNKWARIRPSTTSSNVLAHGEAIATIADERYESPDFVVGNGNLSMALVHRYQFERSTSPTVVNWDGAIIELSQDGGQTWANINTYASLGAAYNGDIGYAGAGNPLLGQKGFFGQSTGFAAGTNVTTNIALGTQFAGKTIKIRFRIGSDEEVGTQGWFIESLTVNGAGTPFFDIVSDQGTCDAPNLPPIADAGPDQIVTGGDHVMLDGSGSSDPDNDALTYTWTQQVGADVGLNGGSTAAPDFMAPTVIADTLFTFQLAVSDGQASAVDTVDVLVQPPAGTSSSSSSGAGGAGGGGGAGGEGGMGTGGMGGAGGAGGMGGAGGAGGMGGAGGAGGMGGAGGAGGMGGAGGAGGMGGAGGAGGMGGGGAGGMGGGGAGGMGGSGGAGGMGGSGGAGGMGGSGGAGGMGGSGGVGGMGGSGGVGGAGGAGGSGGLAAGGAGGSGDDTVVLGGCGCSVPGDEAPARGVGAVGGFLAMVGAWMAKRRRSSKRS</sequence>
<dbReference type="Pfam" id="PF02128">
    <property type="entry name" value="Peptidase_M36"/>
    <property type="match status" value="1"/>
</dbReference>
<evidence type="ECO:0000256" key="4">
    <source>
        <dbReference type="ARBA" id="ARBA00022525"/>
    </source>
</evidence>
<feature type="compositionally biased region" description="Gly residues" evidence="11">
    <location>
        <begin position="1294"/>
        <end position="1304"/>
    </location>
</feature>
<keyword evidence="4" id="KW-0964">Secreted</keyword>
<feature type="domain" description="PA" evidence="13">
    <location>
        <begin position="514"/>
        <end position="615"/>
    </location>
</feature>
<feature type="region of interest" description="Disordered" evidence="11">
    <location>
        <begin position="1284"/>
        <end position="1304"/>
    </location>
</feature>
<accession>A0ABT5EK34</accession>
<proteinExistence type="inferred from homology"/>
<comment type="subcellular location">
    <subcellularLocation>
        <location evidence="2">Secreted</location>
    </subcellularLocation>
</comment>
<evidence type="ECO:0000313" key="14">
    <source>
        <dbReference type="EMBL" id="MDC0741297.1"/>
    </source>
</evidence>
<evidence type="ECO:0000256" key="9">
    <source>
        <dbReference type="ARBA" id="ARBA00023049"/>
    </source>
</evidence>
<dbReference type="Pfam" id="PF22352">
    <property type="entry name" value="K319L-like_PKD"/>
    <property type="match status" value="1"/>
</dbReference>
<dbReference type="EMBL" id="JAQNDO010000001">
    <property type="protein sequence ID" value="MDC0741297.1"/>
    <property type="molecule type" value="Genomic_DNA"/>
</dbReference>
<dbReference type="Gene3D" id="3.50.30.30">
    <property type="match status" value="1"/>
</dbReference>
<keyword evidence="7" id="KW-0378">Hydrolase</keyword>
<dbReference type="SUPFAM" id="SSF52025">
    <property type="entry name" value="PA domain"/>
    <property type="match status" value="1"/>
</dbReference>
<dbReference type="InterPro" id="IPR050371">
    <property type="entry name" value="Fungal_virulence_M36"/>
</dbReference>
<keyword evidence="8" id="KW-0862">Zinc</keyword>
<dbReference type="CDD" id="cd04818">
    <property type="entry name" value="PA_subtilisin_1"/>
    <property type="match status" value="1"/>
</dbReference>
<dbReference type="PANTHER" id="PTHR33478:SF1">
    <property type="entry name" value="EXTRACELLULAR METALLOPROTEINASE MEP"/>
    <property type="match status" value="1"/>
</dbReference>
<dbReference type="InterPro" id="IPR003137">
    <property type="entry name" value="PA_domain"/>
</dbReference>
<dbReference type="InterPro" id="IPR013783">
    <property type="entry name" value="Ig-like_fold"/>
</dbReference>
<keyword evidence="12" id="KW-0732">Signal</keyword>
<evidence type="ECO:0000256" key="11">
    <source>
        <dbReference type="SAM" id="MobiDB-lite"/>
    </source>
</evidence>
<dbReference type="InterPro" id="IPR046450">
    <property type="entry name" value="PA_dom_sf"/>
</dbReference>
<gene>
    <name evidence="14" type="ORF">POL67_08075</name>
</gene>
<reference evidence="14 15" key="1">
    <citation type="submission" date="2022-11" db="EMBL/GenBank/DDBJ databases">
        <title>Minimal conservation of predation-associated metabolite biosynthetic gene clusters underscores biosynthetic potential of Myxococcota including descriptions for ten novel species: Archangium lansinium sp. nov., Myxococcus landrumus sp. nov., Nannocystis bai.</title>
        <authorList>
            <person name="Ahearne A."/>
            <person name="Stevens C."/>
            <person name="Dowd S."/>
        </authorList>
    </citation>
    <scope>NUCLEOTIDE SEQUENCE [LARGE SCALE GENOMIC DNA]</scope>
    <source>
        <strain evidence="14 15">RJM3</strain>
    </source>
</reference>
<evidence type="ECO:0000256" key="3">
    <source>
        <dbReference type="ARBA" id="ARBA00006006"/>
    </source>
</evidence>
<dbReference type="Gene3D" id="2.60.40.10">
    <property type="entry name" value="Immunoglobulins"/>
    <property type="match status" value="1"/>
</dbReference>
<keyword evidence="10" id="KW-0865">Zymogen</keyword>
<evidence type="ECO:0000256" key="8">
    <source>
        <dbReference type="ARBA" id="ARBA00022833"/>
    </source>
</evidence>
<dbReference type="Proteomes" id="UP001221411">
    <property type="component" value="Unassembled WGS sequence"/>
</dbReference>
<keyword evidence="6" id="KW-0479">Metal-binding</keyword>
<comment type="similarity">
    <text evidence="3">Belongs to the peptidase M36 family.</text>
</comment>
<dbReference type="Gene3D" id="3.10.170.10">
    <property type="match status" value="1"/>
</dbReference>
<evidence type="ECO:0000259" key="13">
    <source>
        <dbReference type="Pfam" id="PF02225"/>
    </source>
</evidence>
<keyword evidence="5" id="KW-0645">Protease</keyword>
<feature type="chain" id="PRO_5045132484" evidence="12">
    <location>
        <begin position="23"/>
        <end position="1495"/>
    </location>
</feature>
<organism evidence="14 15">
    <name type="scientific">Polyangium mundeleinium</name>
    <dbReference type="NCBI Taxonomy" id="2995306"/>
    <lineage>
        <taxon>Bacteria</taxon>
        <taxon>Pseudomonadati</taxon>
        <taxon>Myxococcota</taxon>
        <taxon>Polyangia</taxon>
        <taxon>Polyangiales</taxon>
        <taxon>Polyangiaceae</taxon>
        <taxon>Polyangium</taxon>
    </lineage>
</organism>
<feature type="signal peptide" evidence="12">
    <location>
        <begin position="1"/>
        <end position="22"/>
    </location>
</feature>
<dbReference type="Pfam" id="PF02225">
    <property type="entry name" value="PA"/>
    <property type="match status" value="1"/>
</dbReference>
<keyword evidence="15" id="KW-1185">Reference proteome</keyword>
<dbReference type="SUPFAM" id="SSF55486">
    <property type="entry name" value="Metalloproteases ('zincins'), catalytic domain"/>
    <property type="match status" value="1"/>
</dbReference>
<keyword evidence="9" id="KW-0482">Metalloprotease</keyword>
<dbReference type="Gene3D" id="1.10.390.10">
    <property type="entry name" value="Neutral Protease Domain 2"/>
    <property type="match status" value="1"/>
</dbReference>